<dbReference type="STRING" id="1165689.SAMN02927914_02482"/>
<reference evidence="1 2" key="1">
    <citation type="submission" date="2016-10" db="EMBL/GenBank/DDBJ databases">
        <authorList>
            <person name="de Groot N.N."/>
        </authorList>
    </citation>
    <scope>NUCLEOTIDE SEQUENCE [LARGE SCALE GENOMIC DNA]</scope>
    <source>
        <strain evidence="1 2">CGMCC 1.12097</strain>
    </source>
</reference>
<gene>
    <name evidence="1" type="ORF">SAMN02927914_02482</name>
</gene>
<protein>
    <submittedName>
        <fullName evidence="1">Uncharacterized protein</fullName>
    </submittedName>
</protein>
<evidence type="ECO:0000313" key="2">
    <source>
        <dbReference type="Proteomes" id="UP000198588"/>
    </source>
</evidence>
<dbReference type="AlphaFoldDB" id="A0A1G5XNV7"/>
<accession>A0A1G5XNV7</accession>
<dbReference type="Proteomes" id="UP000198588">
    <property type="component" value="Unassembled WGS sequence"/>
</dbReference>
<dbReference type="RefSeq" id="WP_091577969.1">
    <property type="nucleotide sequence ID" value="NZ_FMXM01000006.1"/>
</dbReference>
<dbReference type="EMBL" id="FMXM01000006">
    <property type="protein sequence ID" value="SDA71870.1"/>
    <property type="molecule type" value="Genomic_DNA"/>
</dbReference>
<sequence>MTMFPKMTCRQIAAQYVDSRRTLATPISTKHALQALKSAMPDCALSDQELVTLVAELAVERGRSVDFDIRAERSSGK</sequence>
<name>A0A1G5XNV7_9HYPH</name>
<proteinExistence type="predicted"/>
<evidence type="ECO:0000313" key="1">
    <source>
        <dbReference type="EMBL" id="SDA71870.1"/>
    </source>
</evidence>
<organism evidence="1 2">
    <name type="scientific">Mesorhizobium qingshengii</name>
    <dbReference type="NCBI Taxonomy" id="1165689"/>
    <lineage>
        <taxon>Bacteria</taxon>
        <taxon>Pseudomonadati</taxon>
        <taxon>Pseudomonadota</taxon>
        <taxon>Alphaproteobacteria</taxon>
        <taxon>Hyphomicrobiales</taxon>
        <taxon>Phyllobacteriaceae</taxon>
        <taxon>Mesorhizobium</taxon>
    </lineage>
</organism>